<dbReference type="Proteomes" id="UP000295706">
    <property type="component" value="Unassembled WGS sequence"/>
</dbReference>
<accession>A0A4R4KJJ8</accession>
<dbReference type="RefSeq" id="WP_132116357.1">
    <property type="nucleotide sequence ID" value="NZ_SMJU01000004.1"/>
</dbReference>
<dbReference type="SUPFAM" id="SSF109854">
    <property type="entry name" value="DinB/YfiT-like putative metalloenzymes"/>
    <property type="match status" value="1"/>
</dbReference>
<evidence type="ECO:0000313" key="2">
    <source>
        <dbReference type="EMBL" id="TDB67076.1"/>
    </source>
</evidence>
<sequence>METKEEILRIIDLLNDTYESEQAWHGPSLVEVLRDVTPKKADKRIVPNTHTIAELVFHITTWRIFAVRKLQGDAAFDVNTKEKNWKKFTFFDDFEWETLQMELSLSQEELISELEKKTSDAFLEDIVPGRDYTFYTLLHGLVNHDMYHAGQISLIKKGLTLKAFEEEDLEDYKDSSTFGENYNDFD</sequence>
<evidence type="ECO:0000313" key="3">
    <source>
        <dbReference type="Proteomes" id="UP000295706"/>
    </source>
</evidence>
<evidence type="ECO:0000259" key="1">
    <source>
        <dbReference type="Pfam" id="PF12867"/>
    </source>
</evidence>
<dbReference type="EMBL" id="SMJU01000004">
    <property type="protein sequence ID" value="TDB67076.1"/>
    <property type="molecule type" value="Genomic_DNA"/>
</dbReference>
<comment type="caution">
    <text evidence="2">The sequence shown here is derived from an EMBL/GenBank/DDBJ whole genome shotgun (WGS) entry which is preliminary data.</text>
</comment>
<name>A0A4R4KJJ8_9BACT</name>
<feature type="domain" description="DinB-like" evidence="1">
    <location>
        <begin position="29"/>
        <end position="152"/>
    </location>
</feature>
<dbReference type="AlphaFoldDB" id="A0A4R4KJJ8"/>
<dbReference type="InterPro" id="IPR024775">
    <property type="entry name" value="DinB-like"/>
</dbReference>
<dbReference type="Gene3D" id="1.20.120.450">
    <property type="entry name" value="dinb family like domain"/>
    <property type="match status" value="1"/>
</dbReference>
<proteinExistence type="predicted"/>
<organism evidence="2 3">
    <name type="scientific">Arundinibacter roseus</name>
    <dbReference type="NCBI Taxonomy" id="2070510"/>
    <lineage>
        <taxon>Bacteria</taxon>
        <taxon>Pseudomonadati</taxon>
        <taxon>Bacteroidota</taxon>
        <taxon>Cytophagia</taxon>
        <taxon>Cytophagales</taxon>
        <taxon>Spirosomataceae</taxon>
        <taxon>Arundinibacter</taxon>
    </lineage>
</organism>
<reference evidence="2 3" key="1">
    <citation type="submission" date="2019-02" db="EMBL/GenBank/DDBJ databases">
        <title>Arundinibacter roseus gen. nov., sp. nov., a new member of the family Cytophagaceae.</title>
        <authorList>
            <person name="Szuroczki S."/>
            <person name="Khayer B."/>
            <person name="Sproer C."/>
            <person name="Toumi M."/>
            <person name="Szabo A."/>
            <person name="Felfoldi T."/>
            <person name="Schumann P."/>
            <person name="Toth E."/>
        </authorList>
    </citation>
    <scope>NUCLEOTIDE SEQUENCE [LARGE SCALE GENOMIC DNA]</scope>
    <source>
        <strain evidence="2 3">DMA-k-7a</strain>
    </source>
</reference>
<protein>
    <submittedName>
        <fullName evidence="2">DinB family protein</fullName>
    </submittedName>
</protein>
<gene>
    <name evidence="2" type="ORF">EZE20_08155</name>
</gene>
<keyword evidence="3" id="KW-1185">Reference proteome</keyword>
<dbReference type="InterPro" id="IPR034660">
    <property type="entry name" value="DinB/YfiT-like"/>
</dbReference>
<dbReference type="Pfam" id="PF12867">
    <property type="entry name" value="DinB_2"/>
    <property type="match status" value="1"/>
</dbReference>
<dbReference type="OrthoDB" id="9814103at2"/>